<keyword evidence="10" id="KW-0472">Membrane</keyword>
<feature type="domain" description="Histidine kinase/HSP90-like ATPase" evidence="11">
    <location>
        <begin position="299"/>
        <end position="391"/>
    </location>
</feature>
<dbReference type="RefSeq" id="WP_030824415.1">
    <property type="nucleotide sequence ID" value="NZ_JBFBKA010000001.1"/>
</dbReference>
<proteinExistence type="predicted"/>
<dbReference type="PATRIC" id="fig|36816.3.peg.2718"/>
<keyword evidence="7" id="KW-0067">ATP-binding</keyword>
<dbReference type="Gene3D" id="3.30.565.10">
    <property type="entry name" value="Histidine kinase-like ATPase, C-terminal domain"/>
    <property type="match status" value="1"/>
</dbReference>
<evidence type="ECO:0000256" key="6">
    <source>
        <dbReference type="ARBA" id="ARBA00022777"/>
    </source>
</evidence>
<keyword evidence="6" id="KW-0418">Kinase</keyword>
<evidence type="ECO:0000313" key="14">
    <source>
        <dbReference type="Proteomes" id="UP000037773"/>
    </source>
</evidence>
<feature type="region of interest" description="Disordered" evidence="9">
    <location>
        <begin position="337"/>
        <end position="356"/>
    </location>
</feature>
<name>A0A0M8QJP1_9ACTN</name>
<dbReference type="GO" id="GO:0005524">
    <property type="term" value="F:ATP binding"/>
    <property type="evidence" value="ECO:0007669"/>
    <property type="project" value="UniProtKB-KW"/>
</dbReference>
<feature type="transmembrane region" description="Helical" evidence="10">
    <location>
        <begin position="136"/>
        <end position="157"/>
    </location>
</feature>
<comment type="catalytic activity">
    <reaction evidence="1">
        <text>ATP + protein L-histidine = ADP + protein N-phospho-L-histidine.</text>
        <dbReference type="EC" id="2.7.13.3"/>
    </reaction>
</comment>
<keyword evidence="10" id="KW-0812">Transmembrane</keyword>
<keyword evidence="3" id="KW-0597">Phosphoprotein</keyword>
<dbReference type="Gene3D" id="1.20.5.1930">
    <property type="match status" value="1"/>
</dbReference>
<keyword evidence="5" id="KW-0547">Nucleotide-binding</keyword>
<dbReference type="Pfam" id="PF07730">
    <property type="entry name" value="HisKA_3"/>
    <property type="match status" value="1"/>
</dbReference>
<dbReference type="CDD" id="cd16917">
    <property type="entry name" value="HATPase_UhpB-NarQ-NarX-like"/>
    <property type="match status" value="1"/>
</dbReference>
<organism evidence="13 14">
    <name type="scientific">Streptomyces caelestis</name>
    <dbReference type="NCBI Taxonomy" id="36816"/>
    <lineage>
        <taxon>Bacteria</taxon>
        <taxon>Bacillati</taxon>
        <taxon>Actinomycetota</taxon>
        <taxon>Actinomycetes</taxon>
        <taxon>Kitasatosporales</taxon>
        <taxon>Streptomycetaceae</taxon>
        <taxon>Streptomyces</taxon>
    </lineage>
</organism>
<evidence type="ECO:0000256" key="2">
    <source>
        <dbReference type="ARBA" id="ARBA00012438"/>
    </source>
</evidence>
<dbReference type="GO" id="GO:0046983">
    <property type="term" value="F:protein dimerization activity"/>
    <property type="evidence" value="ECO:0007669"/>
    <property type="project" value="InterPro"/>
</dbReference>
<feature type="transmembrane region" description="Helical" evidence="10">
    <location>
        <begin position="68"/>
        <end position="98"/>
    </location>
</feature>
<dbReference type="InterPro" id="IPR036890">
    <property type="entry name" value="HATPase_C_sf"/>
</dbReference>
<feature type="domain" description="Signal transduction histidine kinase subgroup 3 dimerisation and phosphoacceptor" evidence="12">
    <location>
        <begin position="186"/>
        <end position="251"/>
    </location>
</feature>
<keyword evidence="8" id="KW-0902">Two-component regulatory system</keyword>
<dbReference type="PANTHER" id="PTHR24421">
    <property type="entry name" value="NITRATE/NITRITE SENSOR PROTEIN NARX-RELATED"/>
    <property type="match status" value="1"/>
</dbReference>
<dbReference type="GO" id="GO:0016020">
    <property type="term" value="C:membrane"/>
    <property type="evidence" value="ECO:0007669"/>
    <property type="project" value="InterPro"/>
</dbReference>
<dbReference type="InterPro" id="IPR050482">
    <property type="entry name" value="Sensor_HK_TwoCompSys"/>
</dbReference>
<evidence type="ECO:0000256" key="5">
    <source>
        <dbReference type="ARBA" id="ARBA00022741"/>
    </source>
</evidence>
<dbReference type="InterPro" id="IPR003594">
    <property type="entry name" value="HATPase_dom"/>
</dbReference>
<dbReference type="PANTHER" id="PTHR24421:SF10">
    <property type="entry name" value="NITRATE_NITRITE SENSOR PROTEIN NARQ"/>
    <property type="match status" value="1"/>
</dbReference>
<evidence type="ECO:0000256" key="1">
    <source>
        <dbReference type="ARBA" id="ARBA00000085"/>
    </source>
</evidence>
<gene>
    <name evidence="13" type="ORF">ADK41_12625</name>
</gene>
<sequence>MSTPWRSRAASRPRTTEAVLLVSLFAVAVSGCLLSSSVMPGPPPLWPALALSALACAALPRRHGHPLPVLAVTALSTVAIAALGHLVTAMTMAPLMVAQYSVSLRAERRTAWYGALAVTAALVVSGLFHSGLRHQWIIGIVNPAGWVPLSAALGGYVRVRREYAAARTEHLAREREEEARHRVVQERMRIARELHDVVAHHLALANAQAGTAAHLSRIDPERAYAILDELSGTTAAALRELKATVGLLRQDSDADDGLAPAPGLAQLPALVAACATAGLDVTVTEEGRPRPLAPGLDLTAYRIVQEALTNVTKHAGTRTARVRLAHTPHFLTLTITNDTADPASRPGSGPASGHGFGLLGMRERALAAGGAFRAGPRPEGGFEVACTLPLHGHDEGAAP</sequence>
<dbReference type="InterPro" id="IPR011712">
    <property type="entry name" value="Sig_transdc_His_kin_sub3_dim/P"/>
</dbReference>
<evidence type="ECO:0000256" key="3">
    <source>
        <dbReference type="ARBA" id="ARBA00022553"/>
    </source>
</evidence>
<accession>A0A0M8QJP1</accession>
<reference evidence="13 14" key="1">
    <citation type="submission" date="2015-07" db="EMBL/GenBank/DDBJ databases">
        <authorList>
            <person name="Noorani M."/>
        </authorList>
    </citation>
    <scope>NUCLEOTIDE SEQUENCE [LARGE SCALE GENOMIC DNA]</scope>
    <source>
        <strain evidence="13 14">NRRL B-24567</strain>
    </source>
</reference>
<dbReference type="SUPFAM" id="SSF55874">
    <property type="entry name" value="ATPase domain of HSP90 chaperone/DNA topoisomerase II/histidine kinase"/>
    <property type="match status" value="1"/>
</dbReference>
<evidence type="ECO:0000256" key="8">
    <source>
        <dbReference type="ARBA" id="ARBA00023012"/>
    </source>
</evidence>
<dbReference type="Pfam" id="PF02518">
    <property type="entry name" value="HATPase_c"/>
    <property type="match status" value="1"/>
</dbReference>
<evidence type="ECO:0000256" key="4">
    <source>
        <dbReference type="ARBA" id="ARBA00022679"/>
    </source>
</evidence>
<evidence type="ECO:0000256" key="7">
    <source>
        <dbReference type="ARBA" id="ARBA00022840"/>
    </source>
</evidence>
<dbReference type="Proteomes" id="UP000037773">
    <property type="component" value="Unassembled WGS sequence"/>
</dbReference>
<dbReference type="EC" id="2.7.13.3" evidence="2"/>
<keyword evidence="14" id="KW-1185">Reference proteome</keyword>
<evidence type="ECO:0000256" key="10">
    <source>
        <dbReference type="SAM" id="Phobius"/>
    </source>
</evidence>
<dbReference type="OrthoDB" id="227596at2"/>
<feature type="transmembrane region" description="Helical" evidence="10">
    <location>
        <begin position="110"/>
        <end position="130"/>
    </location>
</feature>
<dbReference type="GO" id="GO:0000155">
    <property type="term" value="F:phosphorelay sensor kinase activity"/>
    <property type="evidence" value="ECO:0007669"/>
    <property type="project" value="InterPro"/>
</dbReference>
<dbReference type="EMBL" id="LGCN01000120">
    <property type="protein sequence ID" value="KOT40571.1"/>
    <property type="molecule type" value="Genomic_DNA"/>
</dbReference>
<keyword evidence="10" id="KW-1133">Transmembrane helix</keyword>
<dbReference type="AlphaFoldDB" id="A0A0M8QJP1"/>
<dbReference type="PROSITE" id="PS51257">
    <property type="entry name" value="PROKAR_LIPOPROTEIN"/>
    <property type="match status" value="1"/>
</dbReference>
<protein>
    <recommendedName>
        <fullName evidence="2">histidine kinase</fullName>
        <ecNumber evidence="2">2.7.13.3</ecNumber>
    </recommendedName>
</protein>
<keyword evidence="4" id="KW-0808">Transferase</keyword>
<evidence type="ECO:0000256" key="9">
    <source>
        <dbReference type="SAM" id="MobiDB-lite"/>
    </source>
</evidence>
<evidence type="ECO:0000259" key="11">
    <source>
        <dbReference type="Pfam" id="PF02518"/>
    </source>
</evidence>
<evidence type="ECO:0000259" key="12">
    <source>
        <dbReference type="Pfam" id="PF07730"/>
    </source>
</evidence>
<comment type="caution">
    <text evidence="13">The sequence shown here is derived from an EMBL/GenBank/DDBJ whole genome shotgun (WGS) entry which is preliminary data.</text>
</comment>
<evidence type="ECO:0000313" key="13">
    <source>
        <dbReference type="EMBL" id="KOT40571.1"/>
    </source>
</evidence>